<evidence type="ECO:0000313" key="3">
    <source>
        <dbReference type="EMBL" id="VAX05157.1"/>
    </source>
</evidence>
<evidence type="ECO:0000259" key="2">
    <source>
        <dbReference type="SMART" id="SM00899"/>
    </source>
</evidence>
<dbReference type="Pfam" id="PF04023">
    <property type="entry name" value="FeoA"/>
    <property type="match status" value="1"/>
</dbReference>
<reference evidence="3" key="1">
    <citation type="submission" date="2018-06" db="EMBL/GenBank/DDBJ databases">
        <authorList>
            <person name="Zhirakovskaya E."/>
        </authorList>
    </citation>
    <scope>NUCLEOTIDE SEQUENCE</scope>
</reference>
<dbReference type="SUPFAM" id="SSF50037">
    <property type="entry name" value="C-terminal domain of transcriptional repressors"/>
    <property type="match status" value="1"/>
</dbReference>
<evidence type="ECO:0000256" key="1">
    <source>
        <dbReference type="ARBA" id="ARBA00023004"/>
    </source>
</evidence>
<feature type="domain" description="Ferrous iron transporter FeoA-like" evidence="2">
    <location>
        <begin position="4"/>
        <end position="85"/>
    </location>
</feature>
<keyword evidence="1" id="KW-0408">Iron</keyword>
<dbReference type="Gene3D" id="2.30.30.90">
    <property type="match status" value="1"/>
</dbReference>
<organism evidence="3">
    <name type="scientific">hydrothermal vent metagenome</name>
    <dbReference type="NCBI Taxonomy" id="652676"/>
    <lineage>
        <taxon>unclassified sequences</taxon>
        <taxon>metagenomes</taxon>
        <taxon>ecological metagenomes</taxon>
    </lineage>
</organism>
<accession>A0A3B1BK15</accession>
<dbReference type="PANTHER" id="PTHR42954">
    <property type="entry name" value="FE(2+) TRANSPORT PROTEIN A"/>
    <property type="match status" value="1"/>
</dbReference>
<gene>
    <name evidence="3" type="ORF">MNBD_ALPHA03-810</name>
</gene>
<dbReference type="GO" id="GO:0046914">
    <property type="term" value="F:transition metal ion binding"/>
    <property type="evidence" value="ECO:0007669"/>
    <property type="project" value="InterPro"/>
</dbReference>
<dbReference type="EMBL" id="UOFW01000124">
    <property type="protein sequence ID" value="VAX05157.1"/>
    <property type="molecule type" value="Genomic_DNA"/>
</dbReference>
<protein>
    <recommendedName>
        <fullName evidence="2">Ferrous iron transporter FeoA-like domain-containing protein</fullName>
    </recommendedName>
</protein>
<proteinExistence type="predicted"/>
<dbReference type="InterPro" id="IPR007167">
    <property type="entry name" value="Fe-transptr_FeoA-like"/>
</dbReference>
<name>A0A3B1BK15_9ZZZZ</name>
<dbReference type="InterPro" id="IPR038157">
    <property type="entry name" value="FeoA_core_dom"/>
</dbReference>
<sequence length="88" mass="9813">MAIKYLSDLKKGEEATILGFDPQSCQDIDFARDLEDRLLEIGFEEGLNVKILHEGPISRDPIAIRIGQMTVALRRMEAAAVRINNGKS</sequence>
<dbReference type="InterPro" id="IPR052713">
    <property type="entry name" value="FeoA"/>
</dbReference>
<dbReference type="InterPro" id="IPR008988">
    <property type="entry name" value="Transcriptional_repressor_C"/>
</dbReference>
<dbReference type="PANTHER" id="PTHR42954:SF2">
    <property type="entry name" value="FE(2+) TRANSPORT PROTEIN A"/>
    <property type="match status" value="1"/>
</dbReference>
<dbReference type="SMART" id="SM00899">
    <property type="entry name" value="FeoA"/>
    <property type="match status" value="1"/>
</dbReference>
<dbReference type="AlphaFoldDB" id="A0A3B1BK15"/>